<organism evidence="6 7">
    <name type="scientific">Dimorphilus gyrociliatus</name>
    <dbReference type="NCBI Taxonomy" id="2664684"/>
    <lineage>
        <taxon>Eukaryota</taxon>
        <taxon>Metazoa</taxon>
        <taxon>Spiralia</taxon>
        <taxon>Lophotrochozoa</taxon>
        <taxon>Annelida</taxon>
        <taxon>Polychaeta</taxon>
        <taxon>Polychaeta incertae sedis</taxon>
        <taxon>Dinophilidae</taxon>
        <taxon>Dimorphilus</taxon>
    </lineage>
</organism>
<comment type="caution">
    <text evidence="6">The sequence shown here is derived from an EMBL/GenBank/DDBJ whole genome shotgun (WGS) entry which is preliminary data.</text>
</comment>
<dbReference type="PANTHER" id="PTHR10517">
    <property type="entry name" value="FOLATE RECEPTOR"/>
    <property type="match status" value="1"/>
</dbReference>
<evidence type="ECO:0000313" key="6">
    <source>
        <dbReference type="EMBL" id="CAD5111000.1"/>
    </source>
</evidence>
<gene>
    <name evidence="6" type="ORF">DGYR_LOCUS349</name>
</gene>
<reference evidence="6 7" key="1">
    <citation type="submission" date="2020-08" db="EMBL/GenBank/DDBJ databases">
        <authorList>
            <person name="Hejnol A."/>
        </authorList>
    </citation>
    <scope>NUCLEOTIDE SEQUENCE [LARGE SCALE GENOMIC DNA]</scope>
</reference>
<feature type="signal peptide" evidence="4">
    <location>
        <begin position="1"/>
        <end position="18"/>
    </location>
</feature>
<name>A0A7I8V5J4_9ANNE</name>
<evidence type="ECO:0000256" key="1">
    <source>
        <dbReference type="ARBA" id="ARBA00007932"/>
    </source>
</evidence>
<keyword evidence="2 4" id="KW-0732">Signal</keyword>
<dbReference type="OrthoDB" id="567542at2759"/>
<proteinExistence type="inferred from homology"/>
<dbReference type="Pfam" id="PF03024">
    <property type="entry name" value="Folate_rec"/>
    <property type="match status" value="1"/>
</dbReference>
<evidence type="ECO:0000256" key="3">
    <source>
        <dbReference type="ARBA" id="ARBA00023157"/>
    </source>
</evidence>
<accession>A0A7I8V5J4</accession>
<dbReference type="InterPro" id="IPR004269">
    <property type="entry name" value="Folate_rcpt"/>
</dbReference>
<dbReference type="PROSITE" id="PS51257">
    <property type="entry name" value="PROKAR_LIPOPROTEIN"/>
    <property type="match status" value="1"/>
</dbReference>
<evidence type="ECO:0000256" key="2">
    <source>
        <dbReference type="ARBA" id="ARBA00022729"/>
    </source>
</evidence>
<dbReference type="AlphaFoldDB" id="A0A7I8V5J4"/>
<keyword evidence="7" id="KW-1185">Reference proteome</keyword>
<evidence type="ECO:0000313" key="7">
    <source>
        <dbReference type="Proteomes" id="UP000549394"/>
    </source>
</evidence>
<feature type="domain" description="Folate receptor-like" evidence="5">
    <location>
        <begin position="25"/>
        <end position="192"/>
    </location>
</feature>
<dbReference type="GO" id="GO:0009897">
    <property type="term" value="C:external side of plasma membrane"/>
    <property type="evidence" value="ECO:0007669"/>
    <property type="project" value="TreeGrafter"/>
</dbReference>
<dbReference type="Proteomes" id="UP000549394">
    <property type="component" value="Unassembled WGS sequence"/>
</dbReference>
<feature type="chain" id="PRO_5029624464" evidence="4">
    <location>
        <begin position="19"/>
        <end position="236"/>
    </location>
</feature>
<sequence length="236" mass="27523">MKIFSIFICLIPFVFVGCDEYPDKCLDGPYHRDEPAPETKEYKACKSFARMTCCTVELADMIHRNNAKELYKGFHWEWCGTLSESCQQFLRDEECFYQCEPQLWRFKKTNSTIANVPICSSYCDDWFKACKNDKTCVVNWLSDFKYSNSSYQCPDNSAQCRTFEEVYKDSKGLCNKMWGEAFFYETNEENCMKFHYDPLKEDPNKNVRPKSSTANTTSTPIASIVILFILSLKVVL</sequence>
<comment type="similarity">
    <text evidence="1">Belongs to the folate receptor family.</text>
</comment>
<protein>
    <submittedName>
        <fullName evidence="6">DgyrCDS351</fullName>
    </submittedName>
</protein>
<evidence type="ECO:0000259" key="5">
    <source>
        <dbReference type="Pfam" id="PF03024"/>
    </source>
</evidence>
<dbReference type="InterPro" id="IPR018143">
    <property type="entry name" value="Folate_rcpt-like"/>
</dbReference>
<dbReference type="GO" id="GO:0038023">
    <property type="term" value="F:signaling receptor activity"/>
    <property type="evidence" value="ECO:0007669"/>
    <property type="project" value="TreeGrafter"/>
</dbReference>
<keyword evidence="3" id="KW-1015">Disulfide bond</keyword>
<dbReference type="EMBL" id="CAJFCJ010000001">
    <property type="protein sequence ID" value="CAD5111000.1"/>
    <property type="molecule type" value="Genomic_DNA"/>
</dbReference>
<dbReference type="PANTHER" id="PTHR10517:SF14">
    <property type="entry name" value="FOLATE RECEPTOR 1-RELATED"/>
    <property type="match status" value="1"/>
</dbReference>
<evidence type="ECO:0000256" key="4">
    <source>
        <dbReference type="SAM" id="SignalP"/>
    </source>
</evidence>